<feature type="compositionally biased region" description="Polar residues" evidence="1">
    <location>
        <begin position="7"/>
        <end position="22"/>
    </location>
</feature>
<organism evidence="3">
    <name type="scientific">Tanacetum cinerariifolium</name>
    <name type="common">Dalmatian daisy</name>
    <name type="synonym">Chrysanthemum cinerariifolium</name>
    <dbReference type="NCBI Taxonomy" id="118510"/>
    <lineage>
        <taxon>Eukaryota</taxon>
        <taxon>Viridiplantae</taxon>
        <taxon>Streptophyta</taxon>
        <taxon>Embryophyta</taxon>
        <taxon>Tracheophyta</taxon>
        <taxon>Spermatophyta</taxon>
        <taxon>Magnoliopsida</taxon>
        <taxon>eudicotyledons</taxon>
        <taxon>Gunneridae</taxon>
        <taxon>Pentapetalae</taxon>
        <taxon>asterids</taxon>
        <taxon>campanulids</taxon>
        <taxon>Asterales</taxon>
        <taxon>Asteraceae</taxon>
        <taxon>Asteroideae</taxon>
        <taxon>Anthemideae</taxon>
        <taxon>Anthemidinae</taxon>
        <taxon>Tanacetum</taxon>
    </lineage>
</organism>
<dbReference type="EMBL" id="BKCJ010004504">
    <property type="protein sequence ID" value="GEU61438.1"/>
    <property type="molecule type" value="Genomic_DNA"/>
</dbReference>
<dbReference type="GO" id="GO:0003964">
    <property type="term" value="F:RNA-directed DNA polymerase activity"/>
    <property type="evidence" value="ECO:0007669"/>
    <property type="project" value="UniProtKB-KW"/>
</dbReference>
<keyword evidence="3" id="KW-0548">Nucleotidyltransferase</keyword>
<comment type="caution">
    <text evidence="3">The sequence shown here is derived from an EMBL/GenBank/DDBJ whole genome shotgun (WGS) entry which is preliminary data.</text>
</comment>
<sequence>MVHGKDPTSNSSKKSTGIPSLTLNDQDLVPIEDSLMVLLVKVHEVGTMNCVYRVARSGGFTNLKIHHIDRRYTNDLNNPLEGNVDKNSQNIHLDENEDKNLENVPLDENEEKKLDNDVHVNGKFIICGDLNKVRTDYERFGSTFSNFEAQIFNSFIDAAGLIEIPMGGRLFTWMNKAGTKLSKLDRLLMSEDVLVTNSDLKAISLNRLWSDHNPILLHADKTDFGPIPFKLSHSWMQMQEFDIMIEESRNEFNNLNSGLCSSLHKRLKHLKQCIKIWCHASKKQDNTRFQIIQAKMNELDIKIESSIAFDEDRNYRLQLMKERDDLYINGSPAFEFSMGHGLHQGDPLSPFLFILVMEGLHLSLQEANHSRLIKGVSLINDVFNVSYFFFADDVDILTDWNTNDMENIVQTLNSFYMASRIKINIAKSNVYGVGVSEENLEAMETLIRCLAGSLPFTYLGLPIGKNMKLTDSWCVKWENILAPLDKGGLGVGSLKAFNLALLEKWHWRLSVEEDAVFSVASTRLHIDHTILPSSTIETRWKKCLPRKPSSSCAKSKPDGNSSIVHGTFVRWMILEPGDPDCEVHVAETFHELTDEELTKKDIKQMEANNQAI</sequence>
<reference evidence="3" key="1">
    <citation type="journal article" date="2019" name="Sci. Rep.">
        <title>Draft genome of Tanacetum cinerariifolium, the natural source of mosquito coil.</title>
        <authorList>
            <person name="Yamashiro T."/>
            <person name="Shiraishi A."/>
            <person name="Satake H."/>
            <person name="Nakayama K."/>
        </authorList>
    </citation>
    <scope>NUCLEOTIDE SEQUENCE</scope>
</reference>
<accession>A0A6L2LIJ0</accession>
<dbReference type="AlphaFoldDB" id="A0A6L2LIJ0"/>
<proteinExistence type="predicted"/>
<feature type="region of interest" description="Disordered" evidence="1">
    <location>
        <begin position="1"/>
        <end position="22"/>
    </location>
</feature>
<feature type="domain" description="Reverse transcriptase" evidence="2">
    <location>
        <begin position="320"/>
        <end position="463"/>
    </location>
</feature>
<feature type="compositionally biased region" description="Basic and acidic residues" evidence="1">
    <location>
        <begin position="92"/>
        <end position="101"/>
    </location>
</feature>
<dbReference type="SUPFAM" id="SSF56219">
    <property type="entry name" value="DNase I-like"/>
    <property type="match status" value="1"/>
</dbReference>
<dbReference type="Gene3D" id="3.60.10.10">
    <property type="entry name" value="Endonuclease/exonuclease/phosphatase"/>
    <property type="match status" value="1"/>
</dbReference>
<name>A0A6L2LIJ0_TANCI</name>
<protein>
    <submittedName>
        <fullName evidence="3">RNA-directed DNA polymerase, eukaryota, reverse transcriptase zinc-binding domain protein</fullName>
    </submittedName>
</protein>
<dbReference type="InterPro" id="IPR000477">
    <property type="entry name" value="RT_dom"/>
</dbReference>
<gene>
    <name evidence="3" type="ORF">Tci_033416</name>
</gene>
<dbReference type="Pfam" id="PF00078">
    <property type="entry name" value="RVT_1"/>
    <property type="match status" value="1"/>
</dbReference>
<keyword evidence="3" id="KW-0695">RNA-directed DNA polymerase</keyword>
<dbReference type="PANTHER" id="PTHR33116:SF78">
    <property type="entry name" value="OS12G0587133 PROTEIN"/>
    <property type="match status" value="1"/>
</dbReference>
<evidence type="ECO:0000259" key="2">
    <source>
        <dbReference type="Pfam" id="PF00078"/>
    </source>
</evidence>
<evidence type="ECO:0000256" key="1">
    <source>
        <dbReference type="SAM" id="MobiDB-lite"/>
    </source>
</evidence>
<keyword evidence="3" id="KW-0808">Transferase</keyword>
<dbReference type="InterPro" id="IPR036691">
    <property type="entry name" value="Endo/exonu/phosph_ase_sf"/>
</dbReference>
<evidence type="ECO:0000313" key="3">
    <source>
        <dbReference type="EMBL" id="GEU61438.1"/>
    </source>
</evidence>
<feature type="region of interest" description="Disordered" evidence="1">
    <location>
        <begin position="80"/>
        <end position="105"/>
    </location>
</feature>
<dbReference type="PANTHER" id="PTHR33116">
    <property type="entry name" value="REVERSE TRANSCRIPTASE ZINC-BINDING DOMAIN-CONTAINING PROTEIN-RELATED-RELATED"/>
    <property type="match status" value="1"/>
</dbReference>